<dbReference type="InterPro" id="IPR051215">
    <property type="entry name" value="GRE"/>
</dbReference>
<dbReference type="Proteomes" id="UP000020529">
    <property type="component" value="Unassembled WGS sequence"/>
</dbReference>
<dbReference type="EMBL" id="JGCY01000403">
    <property type="protein sequence ID" value="EXY72527.1"/>
    <property type="molecule type" value="Genomic_DNA"/>
</dbReference>
<reference evidence="6 7" key="1">
    <citation type="submission" date="2014-02" db="EMBL/GenBank/DDBJ databases">
        <authorList>
            <person name="Sears C."/>
            <person name="Carroll K."/>
            <person name="Sack B.R."/>
            <person name="Qadri F."/>
            <person name="Myers L.L."/>
            <person name="Chung G.-T."/>
            <person name="Escheverria P."/>
            <person name="Fraser C.M."/>
            <person name="Sadzewicz L."/>
            <person name="Shefchek K.A."/>
            <person name="Tallon L."/>
            <person name="Das S.P."/>
            <person name="Daugherty S."/>
            <person name="Mongodin E.F."/>
        </authorList>
    </citation>
    <scope>NUCLEOTIDE SEQUENCE [LARGE SCALE GENOMIC DNA]</scope>
    <source>
        <strain evidence="7">3988T(B)14</strain>
    </source>
</reference>
<evidence type="ECO:0000256" key="2">
    <source>
        <dbReference type="ARBA" id="ARBA00023239"/>
    </source>
</evidence>
<keyword evidence="2 6" id="KW-0456">Lyase</keyword>
<keyword evidence="6" id="KW-0670">Pyruvate</keyword>
<evidence type="ECO:0000256" key="3">
    <source>
        <dbReference type="PROSITE-ProRule" id="PRU00493"/>
    </source>
</evidence>
<dbReference type="SUPFAM" id="SSF51998">
    <property type="entry name" value="PFL-like glycyl radical enzymes"/>
    <property type="match status" value="1"/>
</dbReference>
<accession>A0A015SQK6</accession>
<dbReference type="InterPro" id="IPR001150">
    <property type="entry name" value="Gly_radical"/>
</dbReference>
<dbReference type="PROSITE" id="PS51149">
    <property type="entry name" value="GLY_RADICAL_2"/>
    <property type="match status" value="1"/>
</dbReference>
<gene>
    <name evidence="6" type="ORF">M124_3749</name>
</gene>
<organism evidence="6 7">
    <name type="scientific">Bacteroides fragilis str. 3988T(B)14</name>
    <dbReference type="NCBI Taxonomy" id="1339315"/>
    <lineage>
        <taxon>Bacteria</taxon>
        <taxon>Pseudomonadati</taxon>
        <taxon>Bacteroidota</taxon>
        <taxon>Bacteroidia</taxon>
        <taxon>Bacteroidales</taxon>
        <taxon>Bacteroidaceae</taxon>
        <taxon>Bacteroides</taxon>
    </lineage>
</organism>
<dbReference type="PANTHER" id="PTHR43641:SF2">
    <property type="entry name" value="DEHYDRATASE YBIW-RELATED"/>
    <property type="match status" value="1"/>
</dbReference>
<evidence type="ECO:0000313" key="6">
    <source>
        <dbReference type="EMBL" id="EXY72527.1"/>
    </source>
</evidence>
<evidence type="ECO:0000259" key="5">
    <source>
        <dbReference type="PROSITE" id="PS51554"/>
    </source>
</evidence>
<protein>
    <submittedName>
        <fullName evidence="6">Pyruvate formate lyase family protein</fullName>
    </submittedName>
</protein>
<evidence type="ECO:0000313" key="7">
    <source>
        <dbReference type="Proteomes" id="UP000020529"/>
    </source>
</evidence>
<feature type="domain" description="Glycine radical" evidence="4">
    <location>
        <begin position="569"/>
        <end position="689"/>
    </location>
</feature>
<comment type="caution">
    <text evidence="6">The sequence shown here is derived from an EMBL/GenBank/DDBJ whole genome shotgun (WGS) entry which is preliminary data.</text>
</comment>
<dbReference type="PATRIC" id="fig|1339315.3.peg.4386"/>
<evidence type="ECO:0000256" key="1">
    <source>
        <dbReference type="ARBA" id="ARBA00022818"/>
    </source>
</evidence>
<dbReference type="RefSeq" id="WP_022347436.1">
    <property type="nucleotide sequence ID" value="NZ_JGCY01000403.1"/>
</dbReference>
<feature type="domain" description="PFL" evidence="5">
    <location>
        <begin position="3"/>
        <end position="562"/>
    </location>
</feature>
<dbReference type="GO" id="GO:0016829">
    <property type="term" value="F:lyase activity"/>
    <property type="evidence" value="ECO:0007669"/>
    <property type="project" value="UniProtKB-KW"/>
</dbReference>
<dbReference type="PROSITE" id="PS51554">
    <property type="entry name" value="PFL"/>
    <property type="match status" value="1"/>
</dbReference>
<dbReference type="GO" id="GO:0005829">
    <property type="term" value="C:cytosol"/>
    <property type="evidence" value="ECO:0007669"/>
    <property type="project" value="TreeGrafter"/>
</dbReference>
<dbReference type="PANTHER" id="PTHR43641">
    <property type="entry name" value="FORMATE ACETYLTRANSFERASE 3-RELATED"/>
    <property type="match status" value="1"/>
</dbReference>
<feature type="modified residue" description="Glycine radical" evidence="3">
    <location>
        <position position="665"/>
    </location>
</feature>
<proteinExistence type="predicted"/>
<dbReference type="Pfam" id="PF02901">
    <property type="entry name" value="PFL-like"/>
    <property type="match status" value="1"/>
</dbReference>
<dbReference type="Gene3D" id="3.20.70.20">
    <property type="match status" value="1"/>
</dbReference>
<dbReference type="Pfam" id="PF01228">
    <property type="entry name" value="Gly_radical"/>
    <property type="match status" value="1"/>
</dbReference>
<keyword evidence="1 3" id="KW-0556">Organic radical</keyword>
<dbReference type="InterPro" id="IPR004184">
    <property type="entry name" value="PFL_dom"/>
</dbReference>
<name>A0A015SQK6_BACFG</name>
<evidence type="ECO:0000259" key="4">
    <source>
        <dbReference type="PROSITE" id="PS51149"/>
    </source>
</evidence>
<dbReference type="AlphaFoldDB" id="A0A015SQK6"/>
<sequence length="689" mass="79194">MNERINYLKTYILDKRHHSQRRTPSSIGLDKLNTIYAQQGLSPVERATACFAALMNAELPVILPGEKIVFTRTLTQVPDIYTPEEWNEIKNKYYIHEKGTVCNISPNYAYTIQHGLEARKQEIRKRQENPSLNEKERVFLNSMYQCIISIQKLIEKYEQYALLNNETEIAHTLHTIKTEGAQNFRQALQLLRILHFSIWEAGNYHNTLGRFDQYMYPFYQRDLENGTLTKEEAFDLLEEFFLVCNKDSDLYPGMQQGDNGQSLVLGGRDPEGKYLFNDLSRMCLQASYELKLIDPKINIRVDPKTPDEIFTLGSRLTKIGLGFPQYSNDDIIIPGLIRKGYSKEDAYNYVVAACWEFIIPNRAMDIPNIDAVSLIGCVDRCLEKLNTCSNYSSFYTLVEQEIQKEVNAICEKHRNLYIIPSPMMSLLMDGTIERAKDISEGSYYNNYGIHGTGIATATDTLATLKKYYFEEQSLDYTTLLTAIRSNFKGYEELQKKLREEAPKMGQDNDYADLIAKDLLDSFDRSLADKRNERGGVYRAGTGTAMYYIFHSNQLRATPDGRNDGEMIPANYSPSLFLKQKGPISVIKSFTKQHLDRVVNGGPLTLEFDQSVFSNDETIEKLGMLVKTYIALGGHQLQLNTVSRETLLHARKHPEQHKNLIVRVWGWSGYFVELDECYQNHVINRIEFGL</sequence>